<name>A0A195DZL2_9HYME</name>
<keyword evidence="2" id="KW-1185">Reference proteome</keyword>
<dbReference type="Proteomes" id="UP000078492">
    <property type="component" value="Unassembled WGS sequence"/>
</dbReference>
<dbReference type="EMBL" id="KQ979999">
    <property type="protein sequence ID" value="KYN18271.1"/>
    <property type="molecule type" value="Genomic_DNA"/>
</dbReference>
<evidence type="ECO:0000313" key="1">
    <source>
        <dbReference type="EMBL" id="KYN18271.1"/>
    </source>
</evidence>
<reference evidence="1 2" key="1">
    <citation type="submission" date="2015-09" db="EMBL/GenBank/DDBJ databases">
        <title>Trachymyrmex cornetzi WGS genome.</title>
        <authorList>
            <person name="Nygaard S."/>
            <person name="Hu H."/>
            <person name="Boomsma J."/>
            <person name="Zhang G."/>
        </authorList>
    </citation>
    <scope>NUCLEOTIDE SEQUENCE [LARGE SCALE GENOMIC DNA]</scope>
    <source>
        <strain evidence="1">Tcor2-1</strain>
        <tissue evidence="1">Whole body</tissue>
    </source>
</reference>
<gene>
    <name evidence="1" type="ORF">ALC57_09378</name>
</gene>
<evidence type="ECO:0000313" key="2">
    <source>
        <dbReference type="Proteomes" id="UP000078492"/>
    </source>
</evidence>
<sequence length="42" mass="5276">MRSSFTKKKKKMFNNIRRLTCQWRRMSFHYFVPTFNVRMADS</sequence>
<dbReference type="AlphaFoldDB" id="A0A195DZL2"/>
<organism evidence="1 2">
    <name type="scientific">Trachymyrmex cornetzi</name>
    <dbReference type="NCBI Taxonomy" id="471704"/>
    <lineage>
        <taxon>Eukaryota</taxon>
        <taxon>Metazoa</taxon>
        <taxon>Ecdysozoa</taxon>
        <taxon>Arthropoda</taxon>
        <taxon>Hexapoda</taxon>
        <taxon>Insecta</taxon>
        <taxon>Pterygota</taxon>
        <taxon>Neoptera</taxon>
        <taxon>Endopterygota</taxon>
        <taxon>Hymenoptera</taxon>
        <taxon>Apocrita</taxon>
        <taxon>Aculeata</taxon>
        <taxon>Formicoidea</taxon>
        <taxon>Formicidae</taxon>
        <taxon>Myrmicinae</taxon>
        <taxon>Trachymyrmex</taxon>
    </lineage>
</organism>
<protein>
    <submittedName>
        <fullName evidence="1">Uncharacterized protein</fullName>
    </submittedName>
</protein>
<accession>A0A195DZL2</accession>
<proteinExistence type="predicted"/>